<reference evidence="2" key="1">
    <citation type="journal article" date="2017" name="Nat. Commun.">
        <title>The asparagus genome sheds light on the origin and evolution of a young Y chromosome.</title>
        <authorList>
            <person name="Harkess A."/>
            <person name="Zhou J."/>
            <person name="Xu C."/>
            <person name="Bowers J.E."/>
            <person name="Van der Hulst R."/>
            <person name="Ayyampalayam S."/>
            <person name="Mercati F."/>
            <person name="Riccardi P."/>
            <person name="McKain M.R."/>
            <person name="Kakrana A."/>
            <person name="Tang H."/>
            <person name="Ray J."/>
            <person name="Groenendijk J."/>
            <person name="Arikit S."/>
            <person name="Mathioni S.M."/>
            <person name="Nakano M."/>
            <person name="Shan H."/>
            <person name="Telgmann-Rauber A."/>
            <person name="Kanno A."/>
            <person name="Yue Z."/>
            <person name="Chen H."/>
            <person name="Li W."/>
            <person name="Chen Y."/>
            <person name="Xu X."/>
            <person name="Zhang Y."/>
            <person name="Luo S."/>
            <person name="Chen H."/>
            <person name="Gao J."/>
            <person name="Mao Z."/>
            <person name="Pires J.C."/>
            <person name="Luo M."/>
            <person name="Kudrna D."/>
            <person name="Wing R.A."/>
            <person name="Meyers B.C."/>
            <person name="Yi K."/>
            <person name="Kong H."/>
            <person name="Lavrijsen P."/>
            <person name="Sunseri F."/>
            <person name="Falavigna A."/>
            <person name="Ye Y."/>
            <person name="Leebens-Mack J.H."/>
            <person name="Chen G."/>
        </authorList>
    </citation>
    <scope>NUCLEOTIDE SEQUENCE [LARGE SCALE GENOMIC DNA]</scope>
    <source>
        <strain evidence="2">cv. DH0086</strain>
    </source>
</reference>
<organism evidence="1 2">
    <name type="scientific">Asparagus officinalis</name>
    <name type="common">Garden asparagus</name>
    <dbReference type="NCBI Taxonomy" id="4686"/>
    <lineage>
        <taxon>Eukaryota</taxon>
        <taxon>Viridiplantae</taxon>
        <taxon>Streptophyta</taxon>
        <taxon>Embryophyta</taxon>
        <taxon>Tracheophyta</taxon>
        <taxon>Spermatophyta</taxon>
        <taxon>Magnoliopsida</taxon>
        <taxon>Liliopsida</taxon>
        <taxon>Asparagales</taxon>
        <taxon>Asparagaceae</taxon>
        <taxon>Asparagoideae</taxon>
        <taxon>Asparagus</taxon>
    </lineage>
</organism>
<sequence>MVIVTDAGGFIASWLVKLLLEKGYTVKGTLRNPGSAKTDTNVVQAYVDARDAPAANVPVCESPTARGRSSSAESMLHPCDVVSILPRLILQNPLPTKSVYTDEVSINCYKQPNYFKVKDKEDHRI</sequence>
<evidence type="ECO:0008006" key="3">
    <source>
        <dbReference type="Google" id="ProtNLM"/>
    </source>
</evidence>
<dbReference type="AlphaFoldDB" id="A0A5P1FQC4"/>
<dbReference type="Proteomes" id="UP000243459">
    <property type="component" value="Chromosome 1"/>
</dbReference>
<accession>A0A5P1FQC4</accession>
<dbReference type="Gene3D" id="3.40.50.720">
    <property type="entry name" value="NAD(P)-binding Rossmann-like Domain"/>
    <property type="match status" value="2"/>
</dbReference>
<name>A0A5P1FQC4_ASPOF</name>
<dbReference type="InterPro" id="IPR036291">
    <property type="entry name" value="NAD(P)-bd_dom_sf"/>
</dbReference>
<gene>
    <name evidence="1" type="ORF">A4U43_C01F920</name>
</gene>
<protein>
    <recommendedName>
        <fullName evidence="3">NAD-dependent epimerase/dehydratase domain-containing protein</fullName>
    </recommendedName>
</protein>
<evidence type="ECO:0000313" key="1">
    <source>
        <dbReference type="EMBL" id="ONK78911.1"/>
    </source>
</evidence>
<dbReference type="EMBL" id="CM007381">
    <property type="protein sequence ID" value="ONK78911.1"/>
    <property type="molecule type" value="Genomic_DNA"/>
</dbReference>
<keyword evidence="2" id="KW-1185">Reference proteome</keyword>
<dbReference type="Gramene" id="ONK78911">
    <property type="protein sequence ID" value="ONK78911"/>
    <property type="gene ID" value="A4U43_C01F920"/>
</dbReference>
<proteinExistence type="predicted"/>
<dbReference type="SUPFAM" id="SSF51735">
    <property type="entry name" value="NAD(P)-binding Rossmann-fold domains"/>
    <property type="match status" value="1"/>
</dbReference>
<evidence type="ECO:0000313" key="2">
    <source>
        <dbReference type="Proteomes" id="UP000243459"/>
    </source>
</evidence>